<name>A0A1C4VEP0_MICEC</name>
<evidence type="ECO:0000259" key="1">
    <source>
        <dbReference type="Pfam" id="PF14681"/>
    </source>
</evidence>
<sequence>MMPAVEIGDPDHLYARILRARRPSGEIRRRTTELGTLLARHTRDSVRTWSGPDSRVLAVVILRGGALLYPGFVAMFEDADFCFVGMSRDAQMRSVRADYMTPVPQDDYDVVIYLDGVCATGGTLLETRRLVQKECDGRYEVAAVISSSASATRLLREAGVAVVGLSLYESLKGGLVLPDLGELDAGDLLSGVGFPGRQEEPER</sequence>
<dbReference type="Gene3D" id="3.40.50.2020">
    <property type="match status" value="1"/>
</dbReference>
<dbReference type="GO" id="GO:0016757">
    <property type="term" value="F:glycosyltransferase activity"/>
    <property type="evidence" value="ECO:0007669"/>
    <property type="project" value="UniProtKB-KW"/>
</dbReference>
<dbReference type="Proteomes" id="UP000198253">
    <property type="component" value="Chromosome I"/>
</dbReference>
<evidence type="ECO:0000313" key="3">
    <source>
        <dbReference type="Proteomes" id="UP000198253"/>
    </source>
</evidence>
<protein>
    <submittedName>
        <fullName evidence="2">Uracil phosphoribosyltransferase</fullName>
    </submittedName>
</protein>
<keyword evidence="3" id="KW-1185">Reference proteome</keyword>
<organism evidence="2 3">
    <name type="scientific">Micromonospora echinospora</name>
    <name type="common">Micromonospora purpurea</name>
    <dbReference type="NCBI Taxonomy" id="1877"/>
    <lineage>
        <taxon>Bacteria</taxon>
        <taxon>Bacillati</taxon>
        <taxon>Actinomycetota</taxon>
        <taxon>Actinomycetes</taxon>
        <taxon>Micromonosporales</taxon>
        <taxon>Micromonosporaceae</taxon>
        <taxon>Micromonospora</taxon>
    </lineage>
</organism>
<keyword evidence="2" id="KW-0328">Glycosyltransferase</keyword>
<evidence type="ECO:0000313" key="2">
    <source>
        <dbReference type="EMBL" id="SCE82442.1"/>
    </source>
</evidence>
<proteinExistence type="predicted"/>
<reference evidence="3" key="1">
    <citation type="submission" date="2016-06" db="EMBL/GenBank/DDBJ databases">
        <authorList>
            <person name="Varghese N."/>
            <person name="Submissions Spin"/>
        </authorList>
    </citation>
    <scope>NUCLEOTIDE SEQUENCE [LARGE SCALE GENOMIC DNA]</scope>
    <source>
        <strain evidence="3">DSM 43816</strain>
    </source>
</reference>
<dbReference type="InterPro" id="IPR029057">
    <property type="entry name" value="PRTase-like"/>
</dbReference>
<dbReference type="SUPFAM" id="SSF53271">
    <property type="entry name" value="PRTase-like"/>
    <property type="match status" value="1"/>
</dbReference>
<dbReference type="Pfam" id="PF14681">
    <property type="entry name" value="UPRTase"/>
    <property type="match status" value="1"/>
</dbReference>
<dbReference type="InterPro" id="IPR000836">
    <property type="entry name" value="PRTase_dom"/>
</dbReference>
<dbReference type="InParanoid" id="A0A1C4VEP0"/>
<accession>A0A1C4VEP0</accession>
<feature type="domain" description="Phosphoribosyltransferase" evidence="1">
    <location>
        <begin position="51"/>
        <end position="181"/>
    </location>
</feature>
<dbReference type="EMBL" id="LT607413">
    <property type="protein sequence ID" value="SCE82442.1"/>
    <property type="molecule type" value="Genomic_DNA"/>
</dbReference>
<dbReference type="CDD" id="cd06223">
    <property type="entry name" value="PRTases_typeI"/>
    <property type="match status" value="1"/>
</dbReference>
<dbReference type="AlphaFoldDB" id="A0A1C4VEP0"/>
<gene>
    <name evidence="2" type="ORF">GA0070618_1194</name>
</gene>
<keyword evidence="2" id="KW-0808">Transferase</keyword>